<keyword evidence="3" id="KW-0472">Membrane</keyword>
<feature type="region of interest" description="Disordered" evidence="2">
    <location>
        <begin position="1"/>
        <end position="31"/>
    </location>
</feature>
<keyword evidence="3" id="KW-0812">Transmembrane</keyword>
<organism evidence="5 6">
    <name type="scientific">Marchantia polymorpha</name>
    <name type="common">Common liverwort</name>
    <name type="synonym">Marchantia aquatica</name>
    <dbReference type="NCBI Taxonomy" id="3197"/>
    <lineage>
        <taxon>Eukaryota</taxon>
        <taxon>Viridiplantae</taxon>
        <taxon>Streptophyta</taxon>
        <taxon>Embryophyta</taxon>
        <taxon>Marchantiophyta</taxon>
        <taxon>Marchantiopsida</taxon>
        <taxon>Marchantiidae</taxon>
        <taxon>Marchantiales</taxon>
        <taxon>Marchantiaceae</taxon>
        <taxon>Marchantia</taxon>
    </lineage>
</organism>
<feature type="compositionally biased region" description="Polar residues" evidence="2">
    <location>
        <begin position="21"/>
        <end position="31"/>
    </location>
</feature>
<dbReference type="Pfam" id="PF00534">
    <property type="entry name" value="Glycos_transf_1"/>
    <property type="match status" value="1"/>
</dbReference>
<name>A0A2R6WN09_MARPO</name>
<dbReference type="GO" id="GO:0016757">
    <property type="term" value="F:glycosyltransferase activity"/>
    <property type="evidence" value="ECO:0007669"/>
    <property type="project" value="UniProtKB-KW"/>
</dbReference>
<dbReference type="OrthoDB" id="1592604at2759"/>
<evidence type="ECO:0000256" key="3">
    <source>
        <dbReference type="SAM" id="Phobius"/>
    </source>
</evidence>
<dbReference type="InterPro" id="IPR001296">
    <property type="entry name" value="Glyco_trans_1"/>
</dbReference>
<sequence length="375" mass="41888">MHNSTLKVVRGVGTRSDRSNTMRGTSLPSKSISPDRTTHLVLITLMAACCLATMLMGSNHLRRTERARVSPGVFTSWESDEYMKTHRREDMRSKLELLSEDFALVVIANACDYDGVWKEHALVLKAAARLVSADTFGPVRVFVLGYGNSSSPYRYALQVMAQHIGLPSGVVQHVGVDEDINGLLWASDAVLFTSGTEEHGFPPILVRSLTFERPVIVPDISPMNKHISDGHNGFIFPPGDDEDLGHILWVIKNNPSRTSDIAAEGKLMADILYSRDAVLENGHILESLLDFPEACILPRPIEKIPGLLPRGWNWDILAEFPEAEENSTVKDLFFLKSETDLKPIENEFDTMDIDRSYVEEWDLLEDEEQRGAALD</sequence>
<accession>A0A2R6WN09</accession>
<keyword evidence="1" id="KW-0808">Transferase</keyword>
<reference evidence="6" key="1">
    <citation type="journal article" date="2017" name="Cell">
        <title>Insights into land plant evolution garnered from the Marchantia polymorpha genome.</title>
        <authorList>
            <person name="Bowman J.L."/>
            <person name="Kohchi T."/>
            <person name="Yamato K.T."/>
            <person name="Jenkins J."/>
            <person name="Shu S."/>
            <person name="Ishizaki K."/>
            <person name="Yamaoka S."/>
            <person name="Nishihama R."/>
            <person name="Nakamura Y."/>
            <person name="Berger F."/>
            <person name="Adam C."/>
            <person name="Aki S.S."/>
            <person name="Althoff F."/>
            <person name="Araki T."/>
            <person name="Arteaga-Vazquez M.A."/>
            <person name="Balasubrmanian S."/>
            <person name="Barry K."/>
            <person name="Bauer D."/>
            <person name="Boehm C.R."/>
            <person name="Briginshaw L."/>
            <person name="Caballero-Perez J."/>
            <person name="Catarino B."/>
            <person name="Chen F."/>
            <person name="Chiyoda S."/>
            <person name="Chovatia M."/>
            <person name="Davies K.M."/>
            <person name="Delmans M."/>
            <person name="Demura T."/>
            <person name="Dierschke T."/>
            <person name="Dolan L."/>
            <person name="Dorantes-Acosta A.E."/>
            <person name="Eklund D.M."/>
            <person name="Florent S.N."/>
            <person name="Flores-Sandoval E."/>
            <person name="Fujiyama A."/>
            <person name="Fukuzawa H."/>
            <person name="Galik B."/>
            <person name="Grimanelli D."/>
            <person name="Grimwood J."/>
            <person name="Grossniklaus U."/>
            <person name="Hamada T."/>
            <person name="Haseloff J."/>
            <person name="Hetherington A.J."/>
            <person name="Higo A."/>
            <person name="Hirakawa Y."/>
            <person name="Hundley H.N."/>
            <person name="Ikeda Y."/>
            <person name="Inoue K."/>
            <person name="Inoue S.I."/>
            <person name="Ishida S."/>
            <person name="Jia Q."/>
            <person name="Kakita M."/>
            <person name="Kanazawa T."/>
            <person name="Kawai Y."/>
            <person name="Kawashima T."/>
            <person name="Kennedy M."/>
            <person name="Kinose K."/>
            <person name="Kinoshita T."/>
            <person name="Kohara Y."/>
            <person name="Koide E."/>
            <person name="Komatsu K."/>
            <person name="Kopischke S."/>
            <person name="Kubo M."/>
            <person name="Kyozuka J."/>
            <person name="Lagercrantz U."/>
            <person name="Lin S.S."/>
            <person name="Lindquist E."/>
            <person name="Lipzen A.M."/>
            <person name="Lu C.W."/>
            <person name="De Luna E."/>
            <person name="Martienssen R.A."/>
            <person name="Minamino N."/>
            <person name="Mizutani M."/>
            <person name="Mizutani M."/>
            <person name="Mochizuki N."/>
            <person name="Monte I."/>
            <person name="Mosher R."/>
            <person name="Nagasaki H."/>
            <person name="Nakagami H."/>
            <person name="Naramoto S."/>
            <person name="Nishitani K."/>
            <person name="Ohtani M."/>
            <person name="Okamoto T."/>
            <person name="Okumura M."/>
            <person name="Phillips J."/>
            <person name="Pollak B."/>
            <person name="Reinders A."/>
            <person name="Rovekamp M."/>
            <person name="Sano R."/>
            <person name="Sawa S."/>
            <person name="Schmid M.W."/>
            <person name="Shirakawa M."/>
            <person name="Solano R."/>
            <person name="Spunde A."/>
            <person name="Suetsugu N."/>
            <person name="Sugano S."/>
            <person name="Sugiyama A."/>
            <person name="Sun R."/>
            <person name="Suzuki Y."/>
            <person name="Takenaka M."/>
            <person name="Takezawa D."/>
            <person name="Tomogane H."/>
            <person name="Tsuzuki M."/>
            <person name="Ueda T."/>
            <person name="Umeda M."/>
            <person name="Ward J.M."/>
            <person name="Watanabe Y."/>
            <person name="Yazaki K."/>
            <person name="Yokoyama R."/>
            <person name="Yoshitake Y."/>
            <person name="Yotsui I."/>
            <person name="Zachgo S."/>
            <person name="Schmutz J."/>
        </authorList>
    </citation>
    <scope>NUCLEOTIDE SEQUENCE [LARGE SCALE GENOMIC DNA]</scope>
    <source>
        <strain evidence="6">Tak-1</strain>
    </source>
</reference>
<dbReference type="EMBL" id="KZ772745">
    <property type="protein sequence ID" value="PTQ35231.1"/>
    <property type="molecule type" value="Genomic_DNA"/>
</dbReference>
<dbReference type="AlphaFoldDB" id="A0A2R6WN09"/>
<dbReference type="Gramene" id="Mp5g18450.1">
    <property type="protein sequence ID" value="Mp5g18450.1.cds"/>
    <property type="gene ID" value="Mp5g18450"/>
</dbReference>
<dbReference type="PANTHER" id="PTHR46635:SF2">
    <property type="entry name" value="GLYCOSYL TRANSFERASE FAMILY 1 DOMAIN-CONTAINING PROTEIN"/>
    <property type="match status" value="1"/>
</dbReference>
<keyword evidence="6" id="KW-1185">Reference proteome</keyword>
<gene>
    <name evidence="5" type="ORF">MARPO_0073s0095</name>
</gene>
<feature type="transmembrane region" description="Helical" evidence="3">
    <location>
        <begin position="39"/>
        <end position="58"/>
    </location>
</feature>
<dbReference type="SUPFAM" id="SSF53756">
    <property type="entry name" value="UDP-Glycosyltransferase/glycogen phosphorylase"/>
    <property type="match status" value="1"/>
</dbReference>
<evidence type="ECO:0000313" key="6">
    <source>
        <dbReference type="Proteomes" id="UP000244005"/>
    </source>
</evidence>
<protein>
    <recommendedName>
        <fullName evidence="4">Glycosyl transferase family 1 domain-containing protein</fullName>
    </recommendedName>
</protein>
<evidence type="ECO:0000256" key="1">
    <source>
        <dbReference type="ARBA" id="ARBA00022676"/>
    </source>
</evidence>
<feature type="domain" description="Glycosyl transferase family 1" evidence="4">
    <location>
        <begin position="117"/>
        <end position="257"/>
    </location>
</feature>
<evidence type="ECO:0000313" key="5">
    <source>
        <dbReference type="EMBL" id="PTQ35231.1"/>
    </source>
</evidence>
<dbReference type="PANTHER" id="PTHR46635">
    <property type="entry name" value="GLYCOSYL TRANSFERASE FAMILY 1 PROTEIN"/>
    <property type="match status" value="1"/>
</dbReference>
<dbReference type="Proteomes" id="UP000244005">
    <property type="component" value="Unassembled WGS sequence"/>
</dbReference>
<keyword evidence="3" id="KW-1133">Transmembrane helix</keyword>
<keyword evidence="1" id="KW-0328">Glycosyltransferase</keyword>
<proteinExistence type="predicted"/>
<evidence type="ECO:0000259" key="4">
    <source>
        <dbReference type="Pfam" id="PF00534"/>
    </source>
</evidence>
<dbReference type="Gene3D" id="3.40.50.2000">
    <property type="entry name" value="Glycogen Phosphorylase B"/>
    <property type="match status" value="1"/>
</dbReference>
<evidence type="ECO:0000256" key="2">
    <source>
        <dbReference type="SAM" id="MobiDB-lite"/>
    </source>
</evidence>